<keyword evidence="2" id="KW-1185">Reference proteome</keyword>
<gene>
    <name evidence="1" type="ORF">MRB53_020375</name>
</gene>
<accession>A0ACC2L1E2</accession>
<dbReference type="Proteomes" id="UP001234297">
    <property type="component" value="Chromosome 6"/>
</dbReference>
<sequence length="84" mass="9652">MNEGRRKKKKGRMTGENGTTVVVTSQLVTVGGRRWRREEQGWGGKKKGMERPVGVGLFGICFKRHKRAFWILKEEREDTGGWGF</sequence>
<proteinExistence type="predicted"/>
<reference evidence="1 2" key="1">
    <citation type="journal article" date="2022" name="Hortic Res">
        <title>A haplotype resolved chromosomal level avocado genome allows analysis of novel avocado genes.</title>
        <authorList>
            <person name="Nath O."/>
            <person name="Fletcher S.J."/>
            <person name="Hayward A."/>
            <person name="Shaw L.M."/>
            <person name="Masouleh A.K."/>
            <person name="Furtado A."/>
            <person name="Henry R.J."/>
            <person name="Mitter N."/>
        </authorList>
    </citation>
    <scope>NUCLEOTIDE SEQUENCE [LARGE SCALE GENOMIC DNA]</scope>
    <source>
        <strain evidence="2">cv. Hass</strain>
    </source>
</reference>
<evidence type="ECO:0000313" key="2">
    <source>
        <dbReference type="Proteomes" id="UP001234297"/>
    </source>
</evidence>
<dbReference type="EMBL" id="CM056814">
    <property type="protein sequence ID" value="KAJ8627068.1"/>
    <property type="molecule type" value="Genomic_DNA"/>
</dbReference>
<protein>
    <submittedName>
        <fullName evidence="1">Uncharacterized protein</fullName>
    </submittedName>
</protein>
<name>A0ACC2L1E2_PERAE</name>
<evidence type="ECO:0000313" key="1">
    <source>
        <dbReference type="EMBL" id="KAJ8627068.1"/>
    </source>
</evidence>
<organism evidence="1 2">
    <name type="scientific">Persea americana</name>
    <name type="common">Avocado</name>
    <dbReference type="NCBI Taxonomy" id="3435"/>
    <lineage>
        <taxon>Eukaryota</taxon>
        <taxon>Viridiplantae</taxon>
        <taxon>Streptophyta</taxon>
        <taxon>Embryophyta</taxon>
        <taxon>Tracheophyta</taxon>
        <taxon>Spermatophyta</taxon>
        <taxon>Magnoliopsida</taxon>
        <taxon>Magnoliidae</taxon>
        <taxon>Laurales</taxon>
        <taxon>Lauraceae</taxon>
        <taxon>Persea</taxon>
    </lineage>
</organism>
<comment type="caution">
    <text evidence="1">The sequence shown here is derived from an EMBL/GenBank/DDBJ whole genome shotgun (WGS) entry which is preliminary data.</text>
</comment>